<proteinExistence type="predicted"/>
<name>A0A6G8JJB8_9PAST</name>
<evidence type="ECO:0000313" key="3">
    <source>
        <dbReference type="Proteomes" id="UP000501366"/>
    </source>
</evidence>
<gene>
    <name evidence="2" type="ORF">A4G16_07385</name>
</gene>
<evidence type="ECO:0000256" key="1">
    <source>
        <dbReference type="SAM" id="MobiDB-lite"/>
    </source>
</evidence>
<reference evidence="2 3" key="1">
    <citation type="submission" date="2016-03" db="EMBL/GenBank/DDBJ databases">
        <authorList>
            <person name="Bojesen A.M."/>
            <person name="Planet P."/>
            <person name="Hansen M.J."/>
        </authorList>
    </citation>
    <scope>NUCLEOTIDE SEQUENCE [LARGE SCALE GENOMIC DNA]</scope>
    <source>
        <strain evidence="2 3">B 234/94</strain>
    </source>
</reference>
<dbReference type="Proteomes" id="UP000501366">
    <property type="component" value="Chromosome"/>
</dbReference>
<evidence type="ECO:0000313" key="2">
    <source>
        <dbReference type="EMBL" id="QIM67201.1"/>
    </source>
</evidence>
<dbReference type="EMBL" id="CP015030">
    <property type="protein sequence ID" value="QIM67201.1"/>
    <property type="molecule type" value="Genomic_DNA"/>
</dbReference>
<feature type="compositionally biased region" description="Basic and acidic residues" evidence="1">
    <location>
        <begin position="91"/>
        <end position="106"/>
    </location>
</feature>
<organism evidence="2 3">
    <name type="scientific">Mannheimia granulomatis</name>
    <dbReference type="NCBI Taxonomy" id="85402"/>
    <lineage>
        <taxon>Bacteria</taxon>
        <taxon>Pseudomonadati</taxon>
        <taxon>Pseudomonadota</taxon>
        <taxon>Gammaproteobacteria</taxon>
        <taxon>Pasteurellales</taxon>
        <taxon>Pasteurellaceae</taxon>
        <taxon>Mannheimia</taxon>
    </lineage>
</organism>
<dbReference type="KEGG" id="mgra:A4G16_07385"/>
<dbReference type="AlphaFoldDB" id="A0A6G8JJB8"/>
<protein>
    <submittedName>
        <fullName evidence="2">Uncharacterized protein</fullName>
    </submittedName>
</protein>
<sequence>MCFIFICAQQRNKEGNNDTNQRFKSITRYNDPVLNDGAYVFVSLKDQSVLGTGDYFKGSAQGARVEGLYKDYGGDGGGKSESGGLPRTSRPRLDKPSRFVADDTNI</sequence>
<accession>A0A6G8JJB8</accession>
<feature type="region of interest" description="Disordered" evidence="1">
    <location>
        <begin position="71"/>
        <end position="106"/>
    </location>
</feature>